<feature type="domain" description="VASt" evidence="12">
    <location>
        <begin position="876"/>
        <end position="1040"/>
    </location>
</feature>
<dbReference type="eggNOG" id="KOG1032">
    <property type="taxonomic scope" value="Eukaryota"/>
</dbReference>
<comment type="subcellular location">
    <subcellularLocation>
        <location evidence="1">Membrane</location>
        <topology evidence="1">Single-pass membrane protein</topology>
    </subcellularLocation>
</comment>
<dbReference type="Pfam" id="PF16746">
    <property type="entry name" value="BAR_3"/>
    <property type="match status" value="1"/>
</dbReference>
<keyword evidence="3 10" id="KW-0812">Transmembrane</keyword>
<dbReference type="SUPFAM" id="SSF50729">
    <property type="entry name" value="PH domain-like"/>
    <property type="match status" value="1"/>
</dbReference>
<dbReference type="GO" id="GO:0016020">
    <property type="term" value="C:membrane"/>
    <property type="evidence" value="ECO:0007669"/>
    <property type="project" value="UniProtKB-SubCell"/>
</dbReference>
<organism evidence="13 14">
    <name type="scientific">Mucor circinelloides f. circinelloides (strain 1006PhL)</name>
    <name type="common">Mucormycosis agent</name>
    <name type="synonym">Calyptromyces circinelloides</name>
    <dbReference type="NCBI Taxonomy" id="1220926"/>
    <lineage>
        <taxon>Eukaryota</taxon>
        <taxon>Fungi</taxon>
        <taxon>Fungi incertae sedis</taxon>
        <taxon>Mucoromycota</taxon>
        <taxon>Mucoromycotina</taxon>
        <taxon>Mucoromycetes</taxon>
        <taxon>Mucorales</taxon>
        <taxon>Mucorineae</taxon>
        <taxon>Mucoraceae</taxon>
        <taxon>Mucor</taxon>
    </lineage>
</organism>
<evidence type="ECO:0000256" key="7">
    <source>
        <dbReference type="ARBA" id="ARBA00023136"/>
    </source>
</evidence>
<keyword evidence="4" id="KW-0479">Metal-binding</keyword>
<dbReference type="GO" id="GO:0005737">
    <property type="term" value="C:cytoplasm"/>
    <property type="evidence" value="ECO:0007669"/>
    <property type="project" value="InterPro"/>
</dbReference>
<dbReference type="PROSITE" id="PS50003">
    <property type="entry name" value="PH_DOMAIN"/>
    <property type="match status" value="1"/>
</dbReference>
<keyword evidence="14" id="KW-1185">Reference proteome</keyword>
<evidence type="ECO:0000256" key="5">
    <source>
        <dbReference type="ARBA" id="ARBA00022833"/>
    </source>
</evidence>
<dbReference type="Gene3D" id="2.30.29.30">
    <property type="entry name" value="Pleckstrin-homology domain (PH domain)/Phosphotyrosine-binding domain (PTB)"/>
    <property type="match status" value="2"/>
</dbReference>
<keyword evidence="8" id="KW-0175">Coiled coil</keyword>
<evidence type="ECO:0000259" key="12">
    <source>
        <dbReference type="PROSITE" id="PS51778"/>
    </source>
</evidence>
<dbReference type="Pfam" id="PF02893">
    <property type="entry name" value="GRAM"/>
    <property type="match status" value="1"/>
</dbReference>
<evidence type="ECO:0000256" key="3">
    <source>
        <dbReference type="ARBA" id="ARBA00022692"/>
    </source>
</evidence>
<evidence type="ECO:0000256" key="8">
    <source>
        <dbReference type="SAM" id="Coils"/>
    </source>
</evidence>
<dbReference type="Pfam" id="PF16016">
    <property type="entry name" value="VASt"/>
    <property type="match status" value="1"/>
</dbReference>
<dbReference type="SUPFAM" id="SSF103657">
    <property type="entry name" value="BAR/IMD domain-like"/>
    <property type="match status" value="1"/>
</dbReference>
<dbReference type="InterPro" id="IPR004148">
    <property type="entry name" value="BAR_dom"/>
</dbReference>
<keyword evidence="5" id="KW-0862">Zinc</keyword>
<dbReference type="Pfam" id="PF00169">
    <property type="entry name" value="PH"/>
    <property type="match status" value="1"/>
</dbReference>
<evidence type="ECO:0000256" key="2">
    <source>
        <dbReference type="ARBA" id="ARBA00006582"/>
    </source>
</evidence>
<dbReference type="VEuPathDB" id="FungiDB:HMPREF1544_10779"/>
<keyword evidence="6 10" id="KW-1133">Transmembrane helix</keyword>
<proteinExistence type="inferred from homology"/>
<feature type="domain" description="PH" evidence="11">
    <location>
        <begin position="305"/>
        <end position="408"/>
    </location>
</feature>
<evidence type="ECO:0000313" key="14">
    <source>
        <dbReference type="Proteomes" id="UP000014254"/>
    </source>
</evidence>
<accession>S2IYZ3</accession>
<evidence type="ECO:0000256" key="1">
    <source>
        <dbReference type="ARBA" id="ARBA00004167"/>
    </source>
</evidence>
<feature type="region of interest" description="Disordered" evidence="9">
    <location>
        <begin position="495"/>
        <end position="517"/>
    </location>
</feature>
<evidence type="ECO:0000256" key="4">
    <source>
        <dbReference type="ARBA" id="ARBA00022723"/>
    </source>
</evidence>
<dbReference type="GO" id="GO:0046872">
    <property type="term" value="F:metal ion binding"/>
    <property type="evidence" value="ECO:0007669"/>
    <property type="project" value="UniProtKB-KW"/>
</dbReference>
<feature type="transmembrane region" description="Helical" evidence="10">
    <location>
        <begin position="1079"/>
        <end position="1101"/>
    </location>
</feature>
<evidence type="ECO:0000313" key="13">
    <source>
        <dbReference type="EMBL" id="EPB82484.1"/>
    </source>
</evidence>
<evidence type="ECO:0000256" key="10">
    <source>
        <dbReference type="SAM" id="Phobius"/>
    </source>
</evidence>
<dbReference type="InterPro" id="IPR045258">
    <property type="entry name" value="ACAP1/2/3-like"/>
</dbReference>
<dbReference type="OMA" id="SPVWRAN"/>
<dbReference type="InterPro" id="IPR004182">
    <property type="entry name" value="GRAM"/>
</dbReference>
<dbReference type="TCDB" id="9.B.198.1.5">
    <property type="family name" value="the membrane-anchored lipid-binding protein (lam) family"/>
</dbReference>
<comment type="similarity">
    <text evidence="2">Belongs to the YSP2 family.</text>
</comment>
<feature type="region of interest" description="Disordered" evidence="9">
    <location>
        <begin position="766"/>
        <end position="823"/>
    </location>
</feature>
<dbReference type="GO" id="GO:0005096">
    <property type="term" value="F:GTPase activator activity"/>
    <property type="evidence" value="ECO:0007669"/>
    <property type="project" value="InterPro"/>
</dbReference>
<keyword evidence="7 10" id="KW-0472">Membrane</keyword>
<dbReference type="PROSITE" id="PS51778">
    <property type="entry name" value="VAST"/>
    <property type="match status" value="1"/>
</dbReference>
<dbReference type="AlphaFoldDB" id="S2IYZ3"/>
<dbReference type="InParanoid" id="S2IYZ3"/>
<feature type="region of interest" description="Disordered" evidence="9">
    <location>
        <begin position="439"/>
        <end position="463"/>
    </location>
</feature>
<feature type="compositionally biased region" description="Polar residues" evidence="9">
    <location>
        <begin position="446"/>
        <end position="461"/>
    </location>
</feature>
<dbReference type="OrthoDB" id="10070851at2759"/>
<dbReference type="PANTHER" id="PTHR23180">
    <property type="entry name" value="CENTAURIN/ARF"/>
    <property type="match status" value="1"/>
</dbReference>
<dbReference type="Gene3D" id="1.20.1270.60">
    <property type="entry name" value="Arfaptin homology (AH) domain/BAR domain"/>
    <property type="match status" value="1"/>
</dbReference>
<reference evidence="14" key="1">
    <citation type="submission" date="2013-05" db="EMBL/GenBank/DDBJ databases">
        <title>The Genome sequence of Mucor circinelloides f. circinelloides 1006PhL.</title>
        <authorList>
            <consortium name="The Broad Institute Genomics Platform"/>
            <person name="Cuomo C."/>
            <person name="Earl A."/>
            <person name="Findley K."/>
            <person name="Lee S.C."/>
            <person name="Walker B."/>
            <person name="Young S."/>
            <person name="Zeng Q."/>
            <person name="Gargeya S."/>
            <person name="Fitzgerald M."/>
            <person name="Haas B."/>
            <person name="Abouelleil A."/>
            <person name="Allen A.W."/>
            <person name="Alvarado L."/>
            <person name="Arachchi H.M."/>
            <person name="Berlin A.M."/>
            <person name="Chapman S.B."/>
            <person name="Gainer-Dewar J."/>
            <person name="Goldberg J."/>
            <person name="Griggs A."/>
            <person name="Gujja S."/>
            <person name="Hansen M."/>
            <person name="Howarth C."/>
            <person name="Imamovic A."/>
            <person name="Ireland A."/>
            <person name="Larimer J."/>
            <person name="McCowan C."/>
            <person name="Murphy C."/>
            <person name="Pearson M."/>
            <person name="Poon T.W."/>
            <person name="Priest M."/>
            <person name="Roberts A."/>
            <person name="Saif S."/>
            <person name="Shea T."/>
            <person name="Sisk P."/>
            <person name="Sykes S."/>
            <person name="Wortman J."/>
            <person name="Nusbaum C."/>
            <person name="Birren B."/>
        </authorList>
    </citation>
    <scope>NUCLEOTIDE SEQUENCE [LARGE SCALE GENOMIC DNA]</scope>
    <source>
        <strain evidence="14">1006PhL</strain>
    </source>
</reference>
<dbReference type="InterPro" id="IPR027267">
    <property type="entry name" value="AH/BAR_dom_sf"/>
</dbReference>
<dbReference type="SMART" id="SM00233">
    <property type="entry name" value="PH"/>
    <property type="match status" value="1"/>
</dbReference>
<evidence type="ECO:0000256" key="9">
    <source>
        <dbReference type="SAM" id="MobiDB-lite"/>
    </source>
</evidence>
<dbReference type="Proteomes" id="UP000014254">
    <property type="component" value="Unassembled WGS sequence"/>
</dbReference>
<evidence type="ECO:0000259" key="11">
    <source>
        <dbReference type="PROSITE" id="PS50003"/>
    </source>
</evidence>
<dbReference type="InterPro" id="IPR001849">
    <property type="entry name" value="PH_domain"/>
</dbReference>
<feature type="coiled-coil region" evidence="8">
    <location>
        <begin position="139"/>
        <end position="166"/>
    </location>
</feature>
<dbReference type="PANTHER" id="PTHR23180:SF160">
    <property type="entry name" value="ADP-RIBOSYLATION FACTOR GTPASE-ACTIVATING PROTEIN EFFECTOR PROTEIN 1"/>
    <property type="match status" value="1"/>
</dbReference>
<evidence type="ECO:0000256" key="6">
    <source>
        <dbReference type="ARBA" id="ARBA00022989"/>
    </source>
</evidence>
<name>S2IYZ3_MUCC1</name>
<protein>
    <submittedName>
        <fullName evidence="13">Uncharacterized protein</fullName>
    </submittedName>
</protein>
<gene>
    <name evidence="13" type="ORF">HMPREF1544_10779</name>
</gene>
<dbReference type="InterPro" id="IPR011993">
    <property type="entry name" value="PH-like_dom_sf"/>
</dbReference>
<sequence length="1234" mass="139738">MTEQVPFLVSSPTNILTLQDVILDSPVWRANVLHLEEQIDQFEKWIDGFTRALKNYIEAIHKYNTQASTLCKRTFFNGLDGTLIGESSCCSILYNKVAGNVVTKFATTLQSTIAYKMKMASDLQDALLNPLQTIMKHDLKSYKESRKQFEKTLDKYETQLNRYNVLSKQKEASALREDAFQMYELRKLYIRNSSDHFTKLVSFKANLEVVLIECFSGALGSHIEEIDESAYSCTSARSKLDGWRQWLEESKLTSKYQLNKVQKRCTELQELYIAQIKPHRSLKRYSTAGNDQMLAVSPNAMESASRGKQGYLNSRIMSGKSRPPWVRRWFFLQEGWFGTCTVSTINKEKGCIVLGDRIRISECIFRVCTDMDRRYCFEVTHPKCNYFLQAETEEEMQQWLWSIEYNMQEHDAKPPPTSPQLLLSPQALVNDLFRTTSEGSPRLVAMSTSPLPSPDGTQQNNLTPMLSTTASTLTTLMIREGNNADGHHSKAIDIKQPQHQDSMSSSKSHASGNSVGSSSWNMPWLTTGINAFANAEEDLHQSASDSSNDPTQLIVWPNKLETDAPKPTISHYSVRLETAQKELRKLFYNVPKDEIVIETFSASLYRPPSTDNQDDTIDKSTIYGYSGTAYMTQNNLWFYSCTLMTCVNMIMIPLHKINSIHIENIAHSNGMLMLIEASVSDQKQTIRFGLWLENADVISEKLKHAVSNAASHDQDTQQLYDTIRNITSAKLQKNKTPASHVTTSSALYASVTPLTVQAQAIMMQPNASSSTTNTADDAGGGVDDSGNGNNHDTQQHQKLSDEETSQATPPSVHRGSPAQGALAAVAARNQKNLSVLKSNTPKASTPRMQFHDAEDEWPSHVQKPAEKVNCNCADHLDKVEADVVLHANAKQVFDFMFKQSEVWTKLNASKNYGPPIVSEWQDNKRTLQYSMPVSNPMVKAKETDVTETQEIIQQKECTCYIVSVTTKTPNLPYADAFVPTIKYCITFETASTCRLVCSLGVQWLRSIFVKSMVNRAATKGMQETITGVLPIVQQEFISHKQHHKRTVQQPPLAPPLPPAAANRLKMLPSTEDKDYGQKWPAPFVSIVSFVLACVCILFTVYQLAIQRRYQQFIDNSNQMMITWRGVYLKDMQNVVEKEVVLGRVNETIYNDFQATRQGITHYNYAWSSKQHRLMAAELGYSRERLGAIRYELLSIFRVLNQVEYQLLETEYWNWISDRQLNCREDCDALLKEIS</sequence>
<dbReference type="STRING" id="1220926.S2IYZ3"/>
<dbReference type="InterPro" id="IPR031968">
    <property type="entry name" value="VASt"/>
</dbReference>
<dbReference type="EMBL" id="KE124112">
    <property type="protein sequence ID" value="EPB82484.1"/>
    <property type="molecule type" value="Genomic_DNA"/>
</dbReference>
<feature type="compositionally biased region" description="Low complexity" evidence="9">
    <location>
        <begin position="502"/>
        <end position="517"/>
    </location>
</feature>